<reference evidence="2 3" key="1">
    <citation type="submission" date="2018-08" db="EMBL/GenBank/DDBJ databases">
        <title>Recombination of ecologically and evolutionarily significant loci maintains genetic cohesion in the Pseudomonas syringae species complex.</title>
        <authorList>
            <person name="Dillon M."/>
            <person name="Thakur S."/>
            <person name="Almeida R.N.D."/>
            <person name="Weir B.S."/>
            <person name="Guttman D.S."/>
        </authorList>
    </citation>
    <scope>NUCLEOTIDE SEQUENCE [LARGE SCALE GENOMIC DNA]</scope>
    <source>
        <strain evidence="2 3">ICMP 15203</strain>
    </source>
</reference>
<dbReference type="PROSITE" id="PS51257">
    <property type="entry name" value="PROKAR_LIPOPROTEIN"/>
    <property type="match status" value="1"/>
</dbReference>
<gene>
    <name evidence="2" type="ORF">ALQ51_05202</name>
</gene>
<name>A0A3M3S614_PSECA</name>
<evidence type="ECO:0000256" key="1">
    <source>
        <dbReference type="SAM" id="MobiDB-lite"/>
    </source>
</evidence>
<feature type="compositionally biased region" description="Basic and acidic residues" evidence="1">
    <location>
        <begin position="69"/>
        <end position="83"/>
    </location>
</feature>
<sequence length="525" mass="57851">MRHRTKKGCPMGSPFLCVAYLVFACRLLAILQRDDVTLYIAGVELARATDLVRAGEHFLPVRNPADSPRQGEDHGEHAGRDADRFENDARVEVDVRVQRTFDEVRVGEGDLLEAHGQFELRIVGDAQFLEYFVAGLLHHSGTWVAILVDAMAKTHELERIVLVLGLGDERVDVRHIANFIEHGQHGLVGAAVSGAPERCDTGGDTGERVGTRGACHAHGGGRRILFVIGVEDEDLVHRLGQHRADRFDLARGVEHHVQEVFGVAEVIARVHHGLAHGVLVNHRCQGRHLGNQAHGGDFAVLRVIDVQRVVIERRQGADDATHDGHRVGITAKTVEKGLELFVDHRVVLDHGDELGFLLGSWQFAIEQQVAGFQVIGLLGQLFDRVAAMKQDSVITIDVGDLRLARCRGHEARVKCEAAGGGKTAYVDHVRTDCTRQNWQLDGGSALDDQLRFFVSHVASYLCFKSSDRPPTQGPHHYSEINSKVNLPKVVFRKAPAVDFRSRFLPFTPFVPVAQCAIGGKSARCH</sequence>
<evidence type="ECO:0000313" key="2">
    <source>
        <dbReference type="EMBL" id="RMO04052.1"/>
    </source>
</evidence>
<dbReference type="Proteomes" id="UP000270524">
    <property type="component" value="Unassembled WGS sequence"/>
</dbReference>
<proteinExistence type="predicted"/>
<dbReference type="EMBL" id="RBPJ01000027">
    <property type="protein sequence ID" value="RMO04052.1"/>
    <property type="molecule type" value="Genomic_DNA"/>
</dbReference>
<feature type="region of interest" description="Disordered" evidence="1">
    <location>
        <begin position="62"/>
        <end position="83"/>
    </location>
</feature>
<organism evidence="2 3">
    <name type="scientific">Pseudomonas cannabina</name>
    <dbReference type="NCBI Taxonomy" id="86840"/>
    <lineage>
        <taxon>Bacteria</taxon>
        <taxon>Pseudomonadati</taxon>
        <taxon>Pseudomonadota</taxon>
        <taxon>Gammaproteobacteria</taxon>
        <taxon>Pseudomonadales</taxon>
        <taxon>Pseudomonadaceae</taxon>
        <taxon>Pseudomonas</taxon>
    </lineage>
</organism>
<accession>A0A3M3S614</accession>
<protein>
    <submittedName>
        <fullName evidence="2">Uncharacterized protein</fullName>
    </submittedName>
</protein>
<evidence type="ECO:0000313" key="3">
    <source>
        <dbReference type="Proteomes" id="UP000270524"/>
    </source>
</evidence>
<dbReference type="AlphaFoldDB" id="A0A3M3S614"/>
<comment type="caution">
    <text evidence="2">The sequence shown here is derived from an EMBL/GenBank/DDBJ whole genome shotgun (WGS) entry which is preliminary data.</text>
</comment>